<evidence type="ECO:0000256" key="1">
    <source>
        <dbReference type="ARBA" id="ARBA00023002"/>
    </source>
</evidence>
<name>A0ABX0Y7J1_9ACTN</name>
<dbReference type="Gene3D" id="3.40.309.10">
    <property type="entry name" value="Aldehyde Dehydrogenase, Chain A, domain 2"/>
    <property type="match status" value="1"/>
</dbReference>
<evidence type="ECO:0000256" key="3">
    <source>
        <dbReference type="RuleBase" id="RU003345"/>
    </source>
</evidence>
<dbReference type="InterPro" id="IPR015590">
    <property type="entry name" value="Aldehyde_DH_dom"/>
</dbReference>
<dbReference type="PANTHER" id="PTHR11699">
    <property type="entry name" value="ALDEHYDE DEHYDROGENASE-RELATED"/>
    <property type="match status" value="1"/>
</dbReference>
<feature type="active site" evidence="2">
    <location>
        <position position="264"/>
    </location>
</feature>
<dbReference type="RefSeq" id="WP_167928156.1">
    <property type="nucleotide sequence ID" value="NZ_JAATVY010000027.1"/>
</dbReference>
<sequence length="497" mass="52565">MTSASQIAPSLPDTIRTQAFIDGHFVDALDGATFESLAPATGQVIATISACGEADVDRAVKAARAAFNRGDWSRKSPAERKAVLLRFADLIKAASDELATTEAIDAGKPIADCRNFDIPDVLNTIRWYAEAADKVFGKTSPTGDDHVGLIVREPVGVVGGVLPWNFPMAMLAWKIGPALATGNSVVIKPPELASLTTLRMAELAQQAGVPDGVFNVVPGLGHIAGKALGLHPDVDMITFTGSTEVGREFLRYSANSNLKGVVLEMGGKSPQIVMADCRDSLDEVAADLAEAAFWNAGQNCSAGSRILVEASIKDDFLAALAREADKRVVGEPTDDRTAIGPLIEASALDRVLGYVEQARSDGATIVTGGKRLLRETGGWFIGATVISDVTPQMSVAREEIFGPVVSVLTFNDVDEALTLANDTTYGLAATVWSKNIDVALRTARGIRAGTVAVNGYSEGDITTPFGGYRQSGFGGRDNGLEALEQYTETKTIWITLH</sequence>
<proteinExistence type="inferred from homology"/>
<evidence type="ECO:0000313" key="5">
    <source>
        <dbReference type="EMBL" id="NJC73249.1"/>
    </source>
</evidence>
<dbReference type="CDD" id="cd07112">
    <property type="entry name" value="ALDH_GABALDH-PuuC"/>
    <property type="match status" value="1"/>
</dbReference>
<keyword evidence="6" id="KW-1185">Reference proteome</keyword>
<dbReference type="PROSITE" id="PS00070">
    <property type="entry name" value="ALDEHYDE_DEHYDR_CYS"/>
    <property type="match status" value="1"/>
</dbReference>
<accession>A0ABX0Y7J1</accession>
<protein>
    <submittedName>
        <fullName evidence="5">Aldehyde dehydrogenase</fullName>
    </submittedName>
</protein>
<evidence type="ECO:0000313" key="6">
    <source>
        <dbReference type="Proteomes" id="UP000722989"/>
    </source>
</evidence>
<gene>
    <name evidence="5" type="ORF">HC031_26535</name>
</gene>
<dbReference type="PROSITE" id="PS00687">
    <property type="entry name" value="ALDEHYDE_DEHYDR_GLU"/>
    <property type="match status" value="1"/>
</dbReference>
<dbReference type="InterPro" id="IPR016161">
    <property type="entry name" value="Ald_DH/histidinol_DH"/>
</dbReference>
<dbReference type="SUPFAM" id="SSF53720">
    <property type="entry name" value="ALDH-like"/>
    <property type="match status" value="1"/>
</dbReference>
<comment type="similarity">
    <text evidence="3">Belongs to the aldehyde dehydrogenase family.</text>
</comment>
<keyword evidence="1 3" id="KW-0560">Oxidoreductase</keyword>
<dbReference type="Gene3D" id="3.40.605.10">
    <property type="entry name" value="Aldehyde Dehydrogenase, Chain A, domain 1"/>
    <property type="match status" value="1"/>
</dbReference>
<evidence type="ECO:0000259" key="4">
    <source>
        <dbReference type="Pfam" id="PF00171"/>
    </source>
</evidence>
<feature type="domain" description="Aldehyde dehydrogenase" evidence="4">
    <location>
        <begin position="30"/>
        <end position="492"/>
    </location>
</feature>
<evidence type="ECO:0000256" key="2">
    <source>
        <dbReference type="PROSITE-ProRule" id="PRU10007"/>
    </source>
</evidence>
<comment type="caution">
    <text evidence="5">The sequence shown here is derived from an EMBL/GenBank/DDBJ whole genome shotgun (WGS) entry which is preliminary data.</text>
</comment>
<dbReference type="InterPro" id="IPR016162">
    <property type="entry name" value="Ald_DH_N"/>
</dbReference>
<dbReference type="InterPro" id="IPR016163">
    <property type="entry name" value="Ald_DH_C"/>
</dbReference>
<dbReference type="EMBL" id="JAATVY010000027">
    <property type="protein sequence ID" value="NJC73249.1"/>
    <property type="molecule type" value="Genomic_DNA"/>
</dbReference>
<dbReference type="InterPro" id="IPR029510">
    <property type="entry name" value="Ald_DH_CS_GLU"/>
</dbReference>
<reference evidence="5 6" key="1">
    <citation type="submission" date="2020-03" db="EMBL/GenBank/DDBJ databases">
        <title>WGS of the type strain of Planosporangium spp.</title>
        <authorList>
            <person name="Thawai C."/>
        </authorList>
    </citation>
    <scope>NUCLEOTIDE SEQUENCE [LARGE SCALE GENOMIC DNA]</scope>
    <source>
        <strain evidence="5 6">TBRC 5610</strain>
    </source>
</reference>
<dbReference type="InterPro" id="IPR016160">
    <property type="entry name" value="Ald_DH_CS_CYS"/>
</dbReference>
<dbReference type="Proteomes" id="UP000722989">
    <property type="component" value="Unassembled WGS sequence"/>
</dbReference>
<dbReference type="Pfam" id="PF00171">
    <property type="entry name" value="Aldedh"/>
    <property type="match status" value="1"/>
</dbReference>
<organism evidence="5 6">
    <name type="scientific">Planosporangium thailandense</name>
    <dbReference type="NCBI Taxonomy" id="765197"/>
    <lineage>
        <taxon>Bacteria</taxon>
        <taxon>Bacillati</taxon>
        <taxon>Actinomycetota</taxon>
        <taxon>Actinomycetes</taxon>
        <taxon>Micromonosporales</taxon>
        <taxon>Micromonosporaceae</taxon>
        <taxon>Planosporangium</taxon>
    </lineage>
</organism>